<dbReference type="InterPro" id="IPR027405">
    <property type="entry name" value="YidB-like"/>
</dbReference>
<evidence type="ECO:0000313" key="2">
    <source>
        <dbReference type="Proteomes" id="UP000321405"/>
    </source>
</evidence>
<evidence type="ECO:0008006" key="3">
    <source>
        <dbReference type="Google" id="ProtNLM"/>
    </source>
</evidence>
<dbReference type="AlphaFoldDB" id="A0A511BT73"/>
<comment type="caution">
    <text evidence="1">The sequence shown here is derived from an EMBL/GenBank/DDBJ whole genome shotgun (WGS) entry which is preliminary data.</text>
</comment>
<protein>
    <recommendedName>
        <fullName evidence="3">DUF937 domain-containing protein</fullName>
    </recommendedName>
</protein>
<dbReference type="SUPFAM" id="SSF140804">
    <property type="entry name" value="YidB-like"/>
    <property type="match status" value="1"/>
</dbReference>
<dbReference type="Proteomes" id="UP000321405">
    <property type="component" value="Unassembled WGS sequence"/>
</dbReference>
<dbReference type="Gene3D" id="1.10.10.690">
    <property type="entry name" value="YidB-like"/>
    <property type="match status" value="1"/>
</dbReference>
<reference evidence="1 2" key="1">
    <citation type="submission" date="2019-07" db="EMBL/GenBank/DDBJ databases">
        <title>Whole genome shotgun sequence of Swaminathania salitolerans NBRC 104436.</title>
        <authorList>
            <person name="Hosoyama A."/>
            <person name="Uohara A."/>
            <person name="Ohji S."/>
            <person name="Ichikawa N."/>
        </authorList>
    </citation>
    <scope>NUCLEOTIDE SEQUENCE [LARGE SCALE GENOMIC DNA]</scope>
    <source>
        <strain evidence="1 2">NBRC 104436</strain>
    </source>
</reference>
<proteinExistence type="predicted"/>
<keyword evidence="2" id="KW-1185">Reference proteome</keyword>
<accession>A0A511BT73</accession>
<evidence type="ECO:0000313" key="1">
    <source>
        <dbReference type="EMBL" id="GEL03013.1"/>
    </source>
</evidence>
<organism evidence="1 2">
    <name type="scientific">Swaminathania salitolerans</name>
    <dbReference type="NCBI Taxonomy" id="182838"/>
    <lineage>
        <taxon>Bacteria</taxon>
        <taxon>Pseudomonadati</taxon>
        <taxon>Pseudomonadota</taxon>
        <taxon>Alphaproteobacteria</taxon>
        <taxon>Acetobacterales</taxon>
        <taxon>Acetobacteraceae</taxon>
        <taxon>Swaminathania</taxon>
    </lineage>
</organism>
<sequence>MSGFLGSMMNSALGGVGDKIKEKLGGSLSGFLTSEQGIQMMLDQARKAGLEEKVKSWIGSGENLPVTADELRALLTDEQIQMLVSKTGLPAAALLPALAQFLPGVVDHETSKTSSSPEASG</sequence>
<name>A0A511BT73_9PROT</name>
<dbReference type="EMBL" id="BJVC01000005">
    <property type="protein sequence ID" value="GEL03013.1"/>
    <property type="molecule type" value="Genomic_DNA"/>
</dbReference>
<dbReference type="Pfam" id="PF20159">
    <property type="entry name" value="YidB"/>
    <property type="match status" value="1"/>
</dbReference>
<gene>
    <name evidence="1" type="ORF">SSA02_21760</name>
</gene>
<dbReference type="InterPro" id="IPR045372">
    <property type="entry name" value="YidB"/>
</dbReference>
<dbReference type="OrthoDB" id="4235777at2"/>